<organism evidence="1 2">
    <name type="scientific">Stentor coeruleus</name>
    <dbReference type="NCBI Taxonomy" id="5963"/>
    <lineage>
        <taxon>Eukaryota</taxon>
        <taxon>Sar</taxon>
        <taxon>Alveolata</taxon>
        <taxon>Ciliophora</taxon>
        <taxon>Postciliodesmatophora</taxon>
        <taxon>Heterotrichea</taxon>
        <taxon>Heterotrichida</taxon>
        <taxon>Stentoridae</taxon>
        <taxon>Stentor</taxon>
    </lineage>
</organism>
<dbReference type="InterPro" id="IPR015915">
    <property type="entry name" value="Kelch-typ_b-propeller"/>
</dbReference>
<dbReference type="AlphaFoldDB" id="A0A1R2B7L3"/>
<reference evidence="1 2" key="1">
    <citation type="submission" date="2016-11" db="EMBL/GenBank/DDBJ databases">
        <title>The macronuclear genome of Stentor coeruleus: a giant cell with tiny introns.</title>
        <authorList>
            <person name="Slabodnick M."/>
            <person name="Ruby J.G."/>
            <person name="Reiff S.B."/>
            <person name="Swart E.C."/>
            <person name="Gosai S."/>
            <person name="Prabakaran S."/>
            <person name="Witkowska E."/>
            <person name="Larue G.E."/>
            <person name="Fisher S."/>
            <person name="Freeman R.M."/>
            <person name="Gunawardena J."/>
            <person name="Chu W."/>
            <person name="Stover N.A."/>
            <person name="Gregory B.D."/>
            <person name="Nowacki M."/>
            <person name="Derisi J."/>
            <person name="Roy S.W."/>
            <person name="Marshall W.F."/>
            <person name="Sood P."/>
        </authorList>
    </citation>
    <scope>NUCLEOTIDE SEQUENCE [LARGE SCALE GENOMIC DNA]</scope>
    <source>
        <strain evidence="1">WM001</strain>
    </source>
</reference>
<proteinExistence type="predicted"/>
<dbReference type="SUPFAM" id="SSF117281">
    <property type="entry name" value="Kelch motif"/>
    <property type="match status" value="1"/>
</dbReference>
<comment type="caution">
    <text evidence="1">The sequence shown here is derived from an EMBL/GenBank/DDBJ whole genome shotgun (WGS) entry which is preliminary data.</text>
</comment>
<dbReference type="EMBL" id="MPUH01000875">
    <property type="protein sequence ID" value="OMJ72757.1"/>
    <property type="molecule type" value="Genomic_DNA"/>
</dbReference>
<dbReference type="Pfam" id="PF01344">
    <property type="entry name" value="Kelch_1"/>
    <property type="match status" value="1"/>
</dbReference>
<dbReference type="OrthoDB" id="45365at2759"/>
<keyword evidence="2" id="KW-1185">Reference proteome</keyword>
<dbReference type="InterPro" id="IPR006652">
    <property type="entry name" value="Kelch_1"/>
</dbReference>
<sequence>MDNYSCRAFGCKNSPVFWCKCNVLAKFCRDHVSEHEDLPNPHKIEDLYMFLYPKIRQEIIAKCQETITICKKTRKQILEDSKKLIESLTKLVSSTMSNLRTTEKLLCGILHHTQISPGIVMDKSHSLAEKAIIDIFKSQDFTQAPWQIDEDTYKITLKTLKAQNNPKKATKKTLDDPNSHLNINKNLIYYIKPDSADLITVDLESFDSIKKTLNLGKIIGQKPAICPVLENHLFIYGGREHTSRSVFIINLITSEAYEKPFGTGRYSASATYFQNKVYIFGGHNGERPLNSCTSFDMNTDKWEALASMPISSISTSSGLFMGKILVTGYNCDFLYVYTPGSDSFVTCDIQYIMQSHKVVCSSKDGIYIVCSNELRISYDLKVFERIELGRKVLPEKWNLLSYPVEYKGFMYFVFGDFMLRRVNFSKKTVEDMSYVKG</sequence>
<gene>
    <name evidence="1" type="ORF">SteCoe_28705</name>
</gene>
<evidence type="ECO:0000313" key="1">
    <source>
        <dbReference type="EMBL" id="OMJ72757.1"/>
    </source>
</evidence>
<dbReference type="Proteomes" id="UP000187209">
    <property type="component" value="Unassembled WGS sequence"/>
</dbReference>
<protein>
    <submittedName>
        <fullName evidence="1">Uncharacterized protein</fullName>
    </submittedName>
</protein>
<dbReference type="SMART" id="SM00612">
    <property type="entry name" value="Kelch"/>
    <property type="match status" value="1"/>
</dbReference>
<dbReference type="Gene3D" id="2.120.10.80">
    <property type="entry name" value="Kelch-type beta propeller"/>
    <property type="match status" value="1"/>
</dbReference>
<dbReference type="PANTHER" id="PTHR46375:SF3">
    <property type="entry name" value="KELCH REPEAT AND BTB DOMAIN-CONTAINING PROTEIN 13"/>
    <property type="match status" value="1"/>
</dbReference>
<dbReference type="InterPro" id="IPR052392">
    <property type="entry name" value="Kelch-BTB_domain-containing"/>
</dbReference>
<evidence type="ECO:0000313" key="2">
    <source>
        <dbReference type="Proteomes" id="UP000187209"/>
    </source>
</evidence>
<accession>A0A1R2B7L3</accession>
<dbReference type="PANTHER" id="PTHR46375">
    <property type="entry name" value="KELCH REPEAT AND BTB DOMAIN-CONTAINING PROTEIN 13-RELATED"/>
    <property type="match status" value="1"/>
</dbReference>
<name>A0A1R2B7L3_9CILI</name>